<feature type="domain" description="Tyrosine specific protein phosphatases" evidence="8">
    <location>
        <begin position="107"/>
        <end position="164"/>
    </location>
</feature>
<keyword evidence="4" id="KW-0904">Protein phosphatase</keyword>
<evidence type="ECO:0000256" key="1">
    <source>
        <dbReference type="ARBA" id="ARBA00008601"/>
    </source>
</evidence>
<evidence type="ECO:0000256" key="2">
    <source>
        <dbReference type="ARBA" id="ARBA00013064"/>
    </source>
</evidence>
<dbReference type="InterPro" id="IPR020422">
    <property type="entry name" value="TYR_PHOSPHATASE_DUAL_dom"/>
</dbReference>
<dbReference type="SUPFAM" id="SSF52799">
    <property type="entry name" value="(Phosphotyrosine protein) phosphatases II"/>
    <property type="match status" value="1"/>
</dbReference>
<dbReference type="InterPro" id="IPR029021">
    <property type="entry name" value="Prot-tyrosine_phosphatase-like"/>
</dbReference>
<dbReference type="PANTHER" id="PTHR45848">
    <property type="entry name" value="DUAL SPECIFICITY PROTEIN PHOSPHATASE 12 FAMILY MEMBER"/>
    <property type="match status" value="1"/>
</dbReference>
<evidence type="ECO:0000256" key="6">
    <source>
        <dbReference type="SAM" id="MobiDB-lite"/>
    </source>
</evidence>
<gene>
    <name evidence="9" type="ORF">OSB1V03_LOCUS544</name>
</gene>
<dbReference type="PROSITE" id="PS50056">
    <property type="entry name" value="TYR_PHOSPHATASE_2"/>
    <property type="match status" value="1"/>
</dbReference>
<keyword evidence="3" id="KW-0378">Hydrolase</keyword>
<sequence>MQRIFADIYRFSRCGHHSRTQRLSRSVTTTTTPSAAMRSSSEDMHQIHGRLYLGNIAAARNHQELRQRNIGTVLTVMQSRIPDDDRHHRLDYHWIDAEDRPEEDLLTEFPKAFDIIDQSLKSGAGILVHCKAGVSRSATIVISYLMRAQRKTYKDAMDLVQSKRDIVGPNHGFRDQLRLYEWMGCRLNANDRRFRHYLLQTCVWYYFCSLREYFELLSGAEKVVGDELATGQRYQCSGRGCSQPLFADINVIRNDSTADKVCGRVFVEPRPWMRELSAPTDPDASEVAIKCPNCARVVAKVITRRTPLRCKCADHKGSHWLKIQMLDQSFKKSSTIANNANRS</sequence>
<organism evidence="9">
    <name type="scientific">Medioppia subpectinata</name>
    <dbReference type="NCBI Taxonomy" id="1979941"/>
    <lineage>
        <taxon>Eukaryota</taxon>
        <taxon>Metazoa</taxon>
        <taxon>Ecdysozoa</taxon>
        <taxon>Arthropoda</taxon>
        <taxon>Chelicerata</taxon>
        <taxon>Arachnida</taxon>
        <taxon>Acari</taxon>
        <taxon>Acariformes</taxon>
        <taxon>Sarcoptiformes</taxon>
        <taxon>Oribatida</taxon>
        <taxon>Brachypylina</taxon>
        <taxon>Oppioidea</taxon>
        <taxon>Oppiidae</taxon>
        <taxon>Medioppia</taxon>
    </lineage>
</organism>
<accession>A0A7R9KD88</accession>
<keyword evidence="10" id="KW-1185">Reference proteome</keyword>
<evidence type="ECO:0000256" key="5">
    <source>
        <dbReference type="PIRSR" id="PIRSR000941-50"/>
    </source>
</evidence>
<evidence type="ECO:0000256" key="4">
    <source>
        <dbReference type="ARBA" id="ARBA00022912"/>
    </source>
</evidence>
<feature type="region of interest" description="Disordered" evidence="6">
    <location>
        <begin position="20"/>
        <end position="41"/>
    </location>
</feature>
<dbReference type="InterPro" id="IPR016278">
    <property type="entry name" value="DUSP12"/>
</dbReference>
<dbReference type="GO" id="GO:0005634">
    <property type="term" value="C:nucleus"/>
    <property type="evidence" value="ECO:0007669"/>
    <property type="project" value="TreeGrafter"/>
</dbReference>
<proteinExistence type="inferred from homology"/>
<dbReference type="EMBL" id="CAJPIZ010000113">
    <property type="protein sequence ID" value="CAG2100478.1"/>
    <property type="molecule type" value="Genomic_DNA"/>
</dbReference>
<evidence type="ECO:0000313" key="9">
    <source>
        <dbReference type="EMBL" id="CAD7620048.1"/>
    </source>
</evidence>
<dbReference type="CDD" id="cd14498">
    <property type="entry name" value="DSP"/>
    <property type="match status" value="1"/>
</dbReference>
<evidence type="ECO:0000259" key="7">
    <source>
        <dbReference type="PROSITE" id="PS50054"/>
    </source>
</evidence>
<dbReference type="InterPro" id="IPR016130">
    <property type="entry name" value="Tyr_Pase_AS"/>
</dbReference>
<name>A0A7R9KD88_9ACAR</name>
<comment type="similarity">
    <text evidence="1">Belongs to the protein-tyrosine phosphatase family. Non-receptor class dual specificity subfamily.</text>
</comment>
<dbReference type="EMBL" id="OC854688">
    <property type="protein sequence ID" value="CAD7620048.1"/>
    <property type="molecule type" value="Genomic_DNA"/>
</dbReference>
<dbReference type="PANTHER" id="PTHR45848:SF4">
    <property type="entry name" value="DUAL SPECIFICITY PROTEIN PHOSPHATASE 12"/>
    <property type="match status" value="1"/>
</dbReference>
<dbReference type="OrthoDB" id="6408925at2759"/>
<dbReference type="Gene3D" id="3.90.190.10">
    <property type="entry name" value="Protein tyrosine phosphatase superfamily"/>
    <property type="match status" value="1"/>
</dbReference>
<protein>
    <recommendedName>
        <fullName evidence="2">protein-tyrosine-phosphatase</fullName>
        <ecNumber evidence="2">3.1.3.48</ecNumber>
    </recommendedName>
</protein>
<feature type="domain" description="Tyrosine-protein phosphatase" evidence="7">
    <location>
        <begin position="43"/>
        <end position="186"/>
    </location>
</feature>
<evidence type="ECO:0000313" key="10">
    <source>
        <dbReference type="Proteomes" id="UP000759131"/>
    </source>
</evidence>
<dbReference type="Proteomes" id="UP000759131">
    <property type="component" value="Unassembled WGS sequence"/>
</dbReference>
<evidence type="ECO:0000256" key="3">
    <source>
        <dbReference type="ARBA" id="ARBA00022801"/>
    </source>
</evidence>
<dbReference type="GO" id="GO:0004725">
    <property type="term" value="F:protein tyrosine phosphatase activity"/>
    <property type="evidence" value="ECO:0007669"/>
    <property type="project" value="UniProtKB-EC"/>
</dbReference>
<dbReference type="Pfam" id="PF00782">
    <property type="entry name" value="DSPc"/>
    <property type="match status" value="1"/>
</dbReference>
<feature type="compositionally biased region" description="Polar residues" evidence="6">
    <location>
        <begin position="23"/>
        <end position="39"/>
    </location>
</feature>
<dbReference type="PROSITE" id="PS50054">
    <property type="entry name" value="TYR_PHOSPHATASE_DUAL"/>
    <property type="match status" value="1"/>
</dbReference>
<dbReference type="GO" id="GO:0008138">
    <property type="term" value="F:protein tyrosine/serine/threonine phosphatase activity"/>
    <property type="evidence" value="ECO:0007669"/>
    <property type="project" value="InterPro"/>
</dbReference>
<evidence type="ECO:0000259" key="8">
    <source>
        <dbReference type="PROSITE" id="PS50056"/>
    </source>
</evidence>
<reference evidence="9" key="1">
    <citation type="submission" date="2020-11" db="EMBL/GenBank/DDBJ databases">
        <authorList>
            <person name="Tran Van P."/>
        </authorList>
    </citation>
    <scope>NUCLEOTIDE SEQUENCE</scope>
</reference>
<dbReference type="AlphaFoldDB" id="A0A7R9KD88"/>
<dbReference type="SMART" id="SM00195">
    <property type="entry name" value="DSPc"/>
    <property type="match status" value="1"/>
</dbReference>
<dbReference type="PIRSF" id="PIRSF000941">
    <property type="entry name" value="DUSP12"/>
    <property type="match status" value="1"/>
</dbReference>
<feature type="active site" description="Phosphocysteine intermediate" evidence="5">
    <location>
        <position position="130"/>
    </location>
</feature>
<dbReference type="InterPro" id="IPR000340">
    <property type="entry name" value="Dual-sp_phosphatase_cat-dom"/>
</dbReference>
<dbReference type="InterPro" id="IPR000387">
    <property type="entry name" value="Tyr_Pase_dom"/>
</dbReference>
<dbReference type="PROSITE" id="PS00383">
    <property type="entry name" value="TYR_PHOSPHATASE_1"/>
    <property type="match status" value="1"/>
</dbReference>
<dbReference type="EC" id="3.1.3.48" evidence="2"/>